<organism evidence="1 2">
    <name type="scientific">Anisodus acutangulus</name>
    <dbReference type="NCBI Taxonomy" id="402998"/>
    <lineage>
        <taxon>Eukaryota</taxon>
        <taxon>Viridiplantae</taxon>
        <taxon>Streptophyta</taxon>
        <taxon>Embryophyta</taxon>
        <taxon>Tracheophyta</taxon>
        <taxon>Spermatophyta</taxon>
        <taxon>Magnoliopsida</taxon>
        <taxon>eudicotyledons</taxon>
        <taxon>Gunneridae</taxon>
        <taxon>Pentapetalae</taxon>
        <taxon>asterids</taxon>
        <taxon>lamiids</taxon>
        <taxon>Solanales</taxon>
        <taxon>Solanaceae</taxon>
        <taxon>Solanoideae</taxon>
        <taxon>Hyoscyameae</taxon>
        <taxon>Anisodus</taxon>
    </lineage>
</organism>
<evidence type="ECO:0000313" key="2">
    <source>
        <dbReference type="Proteomes" id="UP001152561"/>
    </source>
</evidence>
<keyword evidence="2" id="KW-1185">Reference proteome</keyword>
<name>A0A9Q1QXV3_9SOLA</name>
<evidence type="ECO:0000313" key="1">
    <source>
        <dbReference type="EMBL" id="KAJ8532130.1"/>
    </source>
</evidence>
<sequence>MTKSGTEEDGGLLKLKFKSSVLWSTKEFEGRTGNIIKSQSGGEMVFALQHIDVLTLEGYERAIDIGESCEY</sequence>
<accession>A0A9Q1QXV3</accession>
<gene>
    <name evidence="1" type="ORF">K7X08_012053</name>
</gene>
<dbReference type="EMBL" id="JAJAGQ010000020">
    <property type="protein sequence ID" value="KAJ8532130.1"/>
    <property type="molecule type" value="Genomic_DNA"/>
</dbReference>
<comment type="caution">
    <text evidence="1">The sequence shown here is derived from an EMBL/GenBank/DDBJ whole genome shotgun (WGS) entry which is preliminary data.</text>
</comment>
<reference evidence="2" key="1">
    <citation type="journal article" date="2023" name="Proc. Natl. Acad. Sci. U.S.A.">
        <title>Genomic and structural basis for evolution of tropane alkaloid biosynthesis.</title>
        <authorList>
            <person name="Wanga Y.-J."/>
            <person name="Taina T."/>
            <person name="Yua J.-Y."/>
            <person name="Lia J."/>
            <person name="Xua B."/>
            <person name="Chenc J."/>
            <person name="D'Auriad J.C."/>
            <person name="Huanga J.-P."/>
            <person name="Huanga S.-X."/>
        </authorList>
    </citation>
    <scope>NUCLEOTIDE SEQUENCE [LARGE SCALE GENOMIC DNA]</scope>
    <source>
        <strain evidence="2">cv. KIB-2019</strain>
    </source>
</reference>
<proteinExistence type="predicted"/>
<dbReference type="AlphaFoldDB" id="A0A9Q1QXV3"/>
<dbReference type="Proteomes" id="UP001152561">
    <property type="component" value="Unassembled WGS sequence"/>
</dbReference>
<protein>
    <submittedName>
        <fullName evidence="1">Uncharacterized protein</fullName>
    </submittedName>
</protein>